<dbReference type="AlphaFoldDB" id="A0A133PGY2"/>
<dbReference type="GO" id="GO:0043456">
    <property type="term" value="P:regulation of pentose-phosphate shunt"/>
    <property type="evidence" value="ECO:0007669"/>
    <property type="project" value="TreeGrafter"/>
</dbReference>
<dbReference type="InterPro" id="IPR029033">
    <property type="entry name" value="His_PPase_superfam"/>
</dbReference>
<gene>
    <name evidence="5" type="ORF">HMPREF3229_01893</name>
</gene>
<sequence length="205" mass="23799">MGEKLRIYFTRHGETEWNKLGIIQGQLDSALTSEGIEMGKRLREMSKDLNFDKIYSSDLGRAYDTARLICPDREIIKTPLLREIDVGSWSGKNIKDVKVDDEVLYKKYFEDPKNYERPDGESIHDLRKRVEKFFEEAIYPNEDENILLVTHGVTIVAIYSLIEGIPIEDFWSNRVRRNGEFNIADYEDGSFKIIKKAPKNSVDSI</sequence>
<accession>A0A133PGY2</accession>
<dbReference type="Pfam" id="PF00300">
    <property type="entry name" value="His_Phos_1"/>
    <property type="match status" value="1"/>
</dbReference>
<proteinExistence type="predicted"/>
<dbReference type="InterPro" id="IPR051695">
    <property type="entry name" value="Phosphoglycerate_Mutase"/>
</dbReference>
<feature type="binding site" evidence="3">
    <location>
        <begin position="11"/>
        <end position="18"/>
    </location>
    <ligand>
        <name>substrate</name>
    </ligand>
</feature>
<dbReference type="EMBL" id="LRQE01000050">
    <property type="protein sequence ID" value="KXA27822.1"/>
    <property type="molecule type" value="Genomic_DNA"/>
</dbReference>
<dbReference type="GO" id="GO:0045820">
    <property type="term" value="P:negative regulation of glycolytic process"/>
    <property type="evidence" value="ECO:0007669"/>
    <property type="project" value="TreeGrafter"/>
</dbReference>
<keyword evidence="1" id="KW-0378">Hydrolase</keyword>
<dbReference type="SMART" id="SM00855">
    <property type="entry name" value="PGAM"/>
    <property type="match status" value="1"/>
</dbReference>
<evidence type="ECO:0000313" key="5">
    <source>
        <dbReference type="EMBL" id="KXA27822.1"/>
    </source>
</evidence>
<feature type="binding site" evidence="3">
    <location>
        <position position="61"/>
    </location>
    <ligand>
        <name>substrate</name>
    </ligand>
</feature>
<dbReference type="GO" id="GO:0005829">
    <property type="term" value="C:cytosol"/>
    <property type="evidence" value="ECO:0007669"/>
    <property type="project" value="TreeGrafter"/>
</dbReference>
<evidence type="ECO:0000256" key="4">
    <source>
        <dbReference type="PIRSR" id="PIRSR613078-3"/>
    </source>
</evidence>
<dbReference type="PATRIC" id="fig|54005.3.peg.1856"/>
<reference evidence="5 6" key="1">
    <citation type="submission" date="2016-01" db="EMBL/GenBank/DDBJ databases">
        <authorList>
            <person name="Oliw E.H."/>
        </authorList>
    </citation>
    <scope>NUCLEOTIDE SEQUENCE [LARGE SCALE GENOMIC DNA]</scope>
    <source>
        <strain evidence="5 6">CMW7756A</strain>
    </source>
</reference>
<protein>
    <submittedName>
        <fullName evidence="5">Phosphoglycerate mutase family protein</fullName>
    </submittedName>
</protein>
<dbReference type="PANTHER" id="PTHR46517:SF1">
    <property type="entry name" value="FRUCTOSE-2,6-BISPHOSPHATASE TIGAR"/>
    <property type="match status" value="1"/>
</dbReference>
<dbReference type="Gene3D" id="3.40.50.1240">
    <property type="entry name" value="Phosphoglycerate mutase-like"/>
    <property type="match status" value="1"/>
</dbReference>
<feature type="site" description="Transition state stabilizer" evidence="4">
    <location>
        <position position="151"/>
    </location>
</feature>
<comment type="caution">
    <text evidence="5">The sequence shown here is derived from an EMBL/GenBank/DDBJ whole genome shotgun (WGS) entry which is preliminary data.</text>
</comment>
<evidence type="ECO:0000256" key="1">
    <source>
        <dbReference type="ARBA" id="ARBA00022801"/>
    </source>
</evidence>
<dbReference type="Proteomes" id="UP000070174">
    <property type="component" value="Unassembled WGS sequence"/>
</dbReference>
<organism evidence="5">
    <name type="scientific">Peptoniphilus harei</name>
    <dbReference type="NCBI Taxonomy" id="54005"/>
    <lineage>
        <taxon>Bacteria</taxon>
        <taxon>Bacillati</taxon>
        <taxon>Bacillota</taxon>
        <taxon>Tissierellia</taxon>
        <taxon>Tissierellales</taxon>
        <taxon>Peptoniphilaceae</taxon>
        <taxon>Peptoniphilus</taxon>
    </lineage>
</organism>
<evidence type="ECO:0000256" key="3">
    <source>
        <dbReference type="PIRSR" id="PIRSR613078-2"/>
    </source>
</evidence>
<dbReference type="GO" id="GO:0004331">
    <property type="term" value="F:fructose-2,6-bisphosphate 2-phosphatase activity"/>
    <property type="evidence" value="ECO:0007669"/>
    <property type="project" value="TreeGrafter"/>
</dbReference>
<dbReference type="PANTHER" id="PTHR46517">
    <property type="entry name" value="FRUCTOSE-2,6-BISPHOSPHATASE TIGAR"/>
    <property type="match status" value="1"/>
</dbReference>
<feature type="active site" description="Proton donor/acceptor" evidence="2">
    <location>
        <position position="83"/>
    </location>
</feature>
<name>A0A133PGY2_9FIRM</name>
<evidence type="ECO:0000256" key="2">
    <source>
        <dbReference type="PIRSR" id="PIRSR613078-1"/>
    </source>
</evidence>
<feature type="active site" description="Tele-phosphohistidine intermediate" evidence="2">
    <location>
        <position position="12"/>
    </location>
</feature>
<dbReference type="CDD" id="cd07067">
    <property type="entry name" value="HP_PGM_like"/>
    <property type="match status" value="1"/>
</dbReference>
<evidence type="ECO:0000313" key="6">
    <source>
        <dbReference type="Proteomes" id="UP000070174"/>
    </source>
</evidence>
<dbReference type="InterPro" id="IPR013078">
    <property type="entry name" value="His_Pase_superF_clade-1"/>
</dbReference>
<dbReference type="SUPFAM" id="SSF53254">
    <property type="entry name" value="Phosphoglycerate mutase-like"/>
    <property type="match status" value="1"/>
</dbReference>